<comment type="catalytic activity">
    <reaction evidence="1">
        <text>ATP + H2O = ADP + phosphate + H(+)</text>
        <dbReference type="Rhea" id="RHEA:13065"/>
        <dbReference type="ChEBI" id="CHEBI:15377"/>
        <dbReference type="ChEBI" id="CHEBI:15378"/>
        <dbReference type="ChEBI" id="CHEBI:30616"/>
        <dbReference type="ChEBI" id="CHEBI:43474"/>
        <dbReference type="ChEBI" id="CHEBI:456216"/>
        <dbReference type="EC" id="5.6.2.3"/>
    </reaction>
</comment>
<dbReference type="GO" id="GO:0006310">
    <property type="term" value="P:DNA recombination"/>
    <property type="evidence" value="ECO:0007669"/>
    <property type="project" value="UniProtKB-KW"/>
</dbReference>
<dbReference type="GO" id="GO:0043139">
    <property type="term" value="F:5'-3' DNA helicase activity"/>
    <property type="evidence" value="ECO:0007669"/>
    <property type="project" value="UniProtKB-EC"/>
</dbReference>
<gene>
    <name evidence="3" type="ORF">K457DRAFT_45530</name>
</gene>
<organism evidence="3 4">
    <name type="scientific">Linnemannia elongata AG-77</name>
    <dbReference type="NCBI Taxonomy" id="1314771"/>
    <lineage>
        <taxon>Eukaryota</taxon>
        <taxon>Fungi</taxon>
        <taxon>Fungi incertae sedis</taxon>
        <taxon>Mucoromycota</taxon>
        <taxon>Mortierellomycotina</taxon>
        <taxon>Mortierellomycetes</taxon>
        <taxon>Mortierellales</taxon>
        <taxon>Mortierellaceae</taxon>
        <taxon>Linnemannia</taxon>
    </lineage>
</organism>
<dbReference type="EMBL" id="KV442065">
    <property type="protein sequence ID" value="OAQ26562.1"/>
    <property type="molecule type" value="Genomic_DNA"/>
</dbReference>
<feature type="domain" description="DNA helicase Pif1-like DEAD-box helicase" evidence="2">
    <location>
        <begin position="1"/>
        <end position="50"/>
    </location>
</feature>
<evidence type="ECO:0000313" key="3">
    <source>
        <dbReference type="EMBL" id="OAQ26562.1"/>
    </source>
</evidence>
<proteinExistence type="inferred from homology"/>
<protein>
    <recommendedName>
        <fullName evidence="1">ATP-dependent DNA helicase</fullName>
        <ecNumber evidence="1">5.6.2.3</ecNumber>
    </recommendedName>
</protein>
<keyword evidence="1" id="KW-0234">DNA repair</keyword>
<dbReference type="GO" id="GO:0000723">
    <property type="term" value="P:telomere maintenance"/>
    <property type="evidence" value="ECO:0007669"/>
    <property type="project" value="InterPro"/>
</dbReference>
<feature type="non-terminal residue" evidence="3">
    <location>
        <position position="1"/>
    </location>
</feature>
<dbReference type="GO" id="GO:0016887">
    <property type="term" value="F:ATP hydrolysis activity"/>
    <property type="evidence" value="ECO:0007669"/>
    <property type="project" value="RHEA"/>
</dbReference>
<keyword evidence="1" id="KW-0233">DNA recombination</keyword>
<keyword evidence="1" id="KW-0547">Nucleotide-binding</keyword>
<evidence type="ECO:0000259" key="2">
    <source>
        <dbReference type="Pfam" id="PF05970"/>
    </source>
</evidence>
<reference evidence="3 4" key="1">
    <citation type="submission" date="2016-05" db="EMBL/GenBank/DDBJ databases">
        <title>Genome sequencing reveals origins of a unique bacterial endosymbiosis in the earliest lineages of terrestrial Fungi.</title>
        <authorList>
            <consortium name="DOE Joint Genome Institute"/>
            <person name="Uehling J."/>
            <person name="Gryganskyi A."/>
            <person name="Hameed K."/>
            <person name="Tschaplinski T."/>
            <person name="Misztal P."/>
            <person name="Wu S."/>
            <person name="Desiro A."/>
            <person name="Vande Pol N."/>
            <person name="Du Z.-Y."/>
            <person name="Zienkiewicz A."/>
            <person name="Zienkiewicz K."/>
            <person name="Morin E."/>
            <person name="Tisserant E."/>
            <person name="Splivallo R."/>
            <person name="Hainaut M."/>
            <person name="Henrissat B."/>
            <person name="Ohm R."/>
            <person name="Kuo A."/>
            <person name="Yan J."/>
            <person name="Lipzen A."/>
            <person name="Nolan M."/>
            <person name="Labutti K."/>
            <person name="Barry K."/>
            <person name="Goldstein A."/>
            <person name="Labbe J."/>
            <person name="Schadt C."/>
            <person name="Tuskan G."/>
            <person name="Grigoriev I."/>
            <person name="Martin F."/>
            <person name="Vilgalys R."/>
            <person name="Bonito G."/>
        </authorList>
    </citation>
    <scope>NUCLEOTIDE SEQUENCE [LARGE SCALE GENOMIC DNA]</scope>
    <source>
        <strain evidence="3 4">AG-77</strain>
    </source>
</reference>
<comment type="similarity">
    <text evidence="1">Belongs to the helicase family.</text>
</comment>
<accession>A0A197JMT8</accession>
<feature type="non-terminal residue" evidence="3">
    <location>
        <position position="53"/>
    </location>
</feature>
<keyword evidence="1" id="KW-0378">Hydrolase</keyword>
<dbReference type="Pfam" id="PF05970">
    <property type="entry name" value="PIF1"/>
    <property type="match status" value="1"/>
</dbReference>
<sequence>GTGNTFLYNTLIEYIGGYFQNPVIVVASLGITSIILRGGYTTHHTFKIPTPRY</sequence>
<dbReference type="EC" id="5.6.2.3" evidence="1"/>
<keyword evidence="1" id="KW-0227">DNA damage</keyword>
<keyword evidence="4" id="KW-1185">Reference proteome</keyword>
<evidence type="ECO:0000313" key="4">
    <source>
        <dbReference type="Proteomes" id="UP000078512"/>
    </source>
</evidence>
<evidence type="ECO:0000256" key="1">
    <source>
        <dbReference type="RuleBase" id="RU363044"/>
    </source>
</evidence>
<comment type="cofactor">
    <cofactor evidence="1">
        <name>Mg(2+)</name>
        <dbReference type="ChEBI" id="CHEBI:18420"/>
    </cofactor>
</comment>
<dbReference type="AlphaFoldDB" id="A0A197JMT8"/>
<dbReference type="InterPro" id="IPR010285">
    <property type="entry name" value="DNA_helicase_pif1-like_DEAD"/>
</dbReference>
<keyword evidence="1" id="KW-0067">ATP-binding</keyword>
<keyword evidence="1" id="KW-0347">Helicase</keyword>
<dbReference type="GO" id="GO:0005524">
    <property type="term" value="F:ATP binding"/>
    <property type="evidence" value="ECO:0007669"/>
    <property type="project" value="UniProtKB-KW"/>
</dbReference>
<name>A0A197JMT8_9FUNG</name>
<dbReference type="Proteomes" id="UP000078512">
    <property type="component" value="Unassembled WGS sequence"/>
</dbReference>
<dbReference type="GO" id="GO:0006281">
    <property type="term" value="P:DNA repair"/>
    <property type="evidence" value="ECO:0007669"/>
    <property type="project" value="UniProtKB-KW"/>
</dbReference>